<evidence type="ECO:0000313" key="6">
    <source>
        <dbReference type="EMBL" id="SEL93631.1"/>
    </source>
</evidence>
<gene>
    <name evidence="6" type="ORF">SAMN05414137_115156</name>
</gene>
<keyword evidence="3 4" id="KW-0378">Hydrolase</keyword>
<accession>A0A1H7U9L0</accession>
<dbReference type="CDD" id="cd18879">
    <property type="entry name" value="NUDIX_Hydrolase"/>
    <property type="match status" value="1"/>
</dbReference>
<dbReference type="PROSITE" id="PS51462">
    <property type="entry name" value="NUDIX"/>
    <property type="match status" value="1"/>
</dbReference>
<keyword evidence="7" id="KW-1185">Reference proteome</keyword>
<dbReference type="PANTHER" id="PTHR43046:SF16">
    <property type="entry name" value="ADP-RIBOSE PYROPHOSPHATASE YJHB-RELATED"/>
    <property type="match status" value="1"/>
</dbReference>
<comment type="similarity">
    <text evidence="2 4">Belongs to the Nudix hydrolase family.</text>
</comment>
<dbReference type="EMBL" id="FOAZ01000015">
    <property type="protein sequence ID" value="SEL93631.1"/>
    <property type="molecule type" value="Genomic_DNA"/>
</dbReference>
<dbReference type="Proteomes" id="UP000183015">
    <property type="component" value="Unassembled WGS sequence"/>
</dbReference>
<dbReference type="InterPro" id="IPR015797">
    <property type="entry name" value="NUDIX_hydrolase-like_dom_sf"/>
</dbReference>
<reference evidence="7" key="1">
    <citation type="submission" date="2016-10" db="EMBL/GenBank/DDBJ databases">
        <authorList>
            <person name="Varghese N."/>
        </authorList>
    </citation>
    <scope>NUCLEOTIDE SEQUENCE [LARGE SCALE GENOMIC DNA]</scope>
    <source>
        <strain evidence="7">DSM 45096 / BCRC 16803 / CGMCC 4.1857 / CIP 109030 / JCM 12277 / KCTC 19219 / NBRC 100920 / 33214</strain>
    </source>
</reference>
<dbReference type="InterPro" id="IPR020476">
    <property type="entry name" value="Nudix_hydrolase"/>
</dbReference>
<dbReference type="InterPro" id="IPR000086">
    <property type="entry name" value="NUDIX_hydrolase_dom"/>
</dbReference>
<evidence type="ECO:0000259" key="5">
    <source>
        <dbReference type="PROSITE" id="PS51462"/>
    </source>
</evidence>
<proteinExistence type="inferred from homology"/>
<dbReference type="OrthoDB" id="9814308at2"/>
<dbReference type="PROSITE" id="PS00893">
    <property type="entry name" value="NUDIX_BOX"/>
    <property type="match status" value="1"/>
</dbReference>
<dbReference type="eggNOG" id="COG1051">
    <property type="taxonomic scope" value="Bacteria"/>
</dbReference>
<feature type="domain" description="Nudix hydrolase" evidence="5">
    <location>
        <begin position="19"/>
        <end position="150"/>
    </location>
</feature>
<name>A0A1H7U9L0_STRJI</name>
<dbReference type="RefSeq" id="WP_042450511.1">
    <property type="nucleotide sequence ID" value="NZ_BBPN01000019.1"/>
</dbReference>
<dbReference type="PANTHER" id="PTHR43046">
    <property type="entry name" value="GDP-MANNOSE MANNOSYL HYDROLASE"/>
    <property type="match status" value="1"/>
</dbReference>
<dbReference type="Pfam" id="PF00293">
    <property type="entry name" value="NUDIX"/>
    <property type="match status" value="1"/>
</dbReference>
<dbReference type="SUPFAM" id="SSF55811">
    <property type="entry name" value="Nudix"/>
    <property type="match status" value="1"/>
</dbReference>
<evidence type="ECO:0000256" key="1">
    <source>
        <dbReference type="ARBA" id="ARBA00001946"/>
    </source>
</evidence>
<evidence type="ECO:0000256" key="4">
    <source>
        <dbReference type="RuleBase" id="RU003476"/>
    </source>
</evidence>
<dbReference type="InterPro" id="IPR020084">
    <property type="entry name" value="NUDIX_hydrolase_CS"/>
</dbReference>
<dbReference type="Gene3D" id="3.90.79.10">
    <property type="entry name" value="Nucleoside Triphosphate Pyrophosphohydrolase"/>
    <property type="match status" value="1"/>
</dbReference>
<organism evidence="6 7">
    <name type="scientific">Streptacidiphilus jiangxiensis</name>
    <dbReference type="NCBI Taxonomy" id="235985"/>
    <lineage>
        <taxon>Bacteria</taxon>
        <taxon>Bacillati</taxon>
        <taxon>Actinomycetota</taxon>
        <taxon>Actinomycetes</taxon>
        <taxon>Kitasatosporales</taxon>
        <taxon>Streptomycetaceae</taxon>
        <taxon>Streptacidiphilus</taxon>
    </lineage>
</organism>
<dbReference type="STRING" id="235985.SAMN05414137_115156"/>
<comment type="cofactor">
    <cofactor evidence="1">
        <name>Mg(2+)</name>
        <dbReference type="ChEBI" id="CHEBI:18420"/>
    </cofactor>
</comment>
<protein>
    <submittedName>
        <fullName evidence="6">ADP-ribose pyrophosphatase YjhB, NUDIX family</fullName>
    </submittedName>
</protein>
<dbReference type="PRINTS" id="PR00502">
    <property type="entry name" value="NUDIXFAMILY"/>
</dbReference>
<sequence length="166" mass="18597">MPVPEFVRELRRHVGHAPLSLTGVVAVILDGRGRVLLTHRADTRRWALLGGILEPGEQPADAVVREAMEETGVRVLPERLAAVMAYDRLTVYPNGDQARYLALVFRCRHLGGEARVNDDESLDVRWFPLDELPDDVTADEREKIRLCLADTDRTWFALSAITPGMS</sequence>
<evidence type="ECO:0000256" key="3">
    <source>
        <dbReference type="ARBA" id="ARBA00022801"/>
    </source>
</evidence>
<dbReference type="AlphaFoldDB" id="A0A1H7U9L0"/>
<dbReference type="GO" id="GO:0016787">
    <property type="term" value="F:hydrolase activity"/>
    <property type="evidence" value="ECO:0007669"/>
    <property type="project" value="UniProtKB-KW"/>
</dbReference>
<evidence type="ECO:0000256" key="2">
    <source>
        <dbReference type="ARBA" id="ARBA00005582"/>
    </source>
</evidence>
<evidence type="ECO:0000313" key="7">
    <source>
        <dbReference type="Proteomes" id="UP000183015"/>
    </source>
</evidence>